<comment type="subcellular location">
    <subcellularLocation>
        <location evidence="1">Membrane</location>
        <topology evidence="1">Multi-pass membrane protein</topology>
    </subcellularLocation>
</comment>
<evidence type="ECO:0000313" key="6">
    <source>
        <dbReference type="EMBL" id="GGA21315.1"/>
    </source>
</evidence>
<dbReference type="Pfam" id="PF01758">
    <property type="entry name" value="SBF"/>
    <property type="match status" value="1"/>
</dbReference>
<feature type="transmembrane region" description="Helical" evidence="5">
    <location>
        <begin position="67"/>
        <end position="90"/>
    </location>
</feature>
<keyword evidence="7" id="KW-1185">Reference proteome</keyword>
<feature type="transmembrane region" description="Helical" evidence="5">
    <location>
        <begin position="258"/>
        <end position="280"/>
    </location>
</feature>
<dbReference type="RefSeq" id="WP_094093525.1">
    <property type="nucleotide sequence ID" value="NZ_BMHF01000001.1"/>
</dbReference>
<accession>A0ABQ1FMG5</accession>
<dbReference type="Proteomes" id="UP000609323">
    <property type="component" value="Unassembled WGS sequence"/>
</dbReference>
<evidence type="ECO:0000256" key="3">
    <source>
        <dbReference type="ARBA" id="ARBA00022989"/>
    </source>
</evidence>
<comment type="caution">
    <text evidence="6">The sequence shown here is derived from an EMBL/GenBank/DDBJ whole genome shotgun (WGS) entry which is preliminary data.</text>
</comment>
<keyword evidence="3 5" id="KW-1133">Transmembrane helix</keyword>
<keyword evidence="2 5" id="KW-0812">Transmembrane</keyword>
<protein>
    <recommendedName>
        <fullName evidence="8">Bile acid:sodium symporter family protein</fullName>
    </recommendedName>
</protein>
<evidence type="ECO:0000256" key="1">
    <source>
        <dbReference type="ARBA" id="ARBA00004141"/>
    </source>
</evidence>
<dbReference type="PANTHER" id="PTHR10361:SF28">
    <property type="entry name" value="P3 PROTEIN-RELATED"/>
    <property type="match status" value="1"/>
</dbReference>
<dbReference type="EMBL" id="BMHF01000001">
    <property type="protein sequence ID" value="GGA21315.1"/>
    <property type="molecule type" value="Genomic_DNA"/>
</dbReference>
<dbReference type="PANTHER" id="PTHR10361">
    <property type="entry name" value="SODIUM-BILE ACID COTRANSPORTER"/>
    <property type="match status" value="1"/>
</dbReference>
<sequence>MLQSLNRRLNRMMPLITPASIIAGVICGGLLSSYTFLSPWLFAFMTFAGSISLSFRDFFSVLKKPLPLVACLLVLHLIMPLVALGTGHLVFSGDSFTITGLVLAAAIPTGVSSFVWVSLYRGSIALTLSIILIDTLLAPFVVPGILSLLIGASVHLDILPMMSSLFWMIVFPSLLGMALNEWTKGAVVPVWGPRLNPFSKLAMAVVIAINGSAVAPYLADFSLKLAGLAVMIIALAGAGYLLSFLISSLMGWSESDQVALVFNGGMRNISAGAVLAVAYFPAPVAVPVVLGMVFQQMMASLVGFLLGRRSQRRELKESHGTSTTSL</sequence>
<keyword evidence="4 5" id="KW-0472">Membrane</keyword>
<evidence type="ECO:0000256" key="2">
    <source>
        <dbReference type="ARBA" id="ARBA00022692"/>
    </source>
</evidence>
<dbReference type="InterPro" id="IPR038770">
    <property type="entry name" value="Na+/solute_symporter_sf"/>
</dbReference>
<evidence type="ECO:0008006" key="8">
    <source>
        <dbReference type="Google" id="ProtNLM"/>
    </source>
</evidence>
<evidence type="ECO:0000256" key="5">
    <source>
        <dbReference type="SAM" id="Phobius"/>
    </source>
</evidence>
<reference evidence="7" key="1">
    <citation type="journal article" date="2019" name="Int. J. Syst. Evol. Microbiol.">
        <title>The Global Catalogue of Microorganisms (GCM) 10K type strain sequencing project: providing services to taxonomists for standard genome sequencing and annotation.</title>
        <authorList>
            <consortium name="The Broad Institute Genomics Platform"/>
            <consortium name="The Broad Institute Genome Sequencing Center for Infectious Disease"/>
            <person name="Wu L."/>
            <person name="Ma J."/>
        </authorList>
    </citation>
    <scope>NUCLEOTIDE SEQUENCE [LARGE SCALE GENOMIC DNA]</scope>
    <source>
        <strain evidence="7">CGMCC 1.15044</strain>
    </source>
</reference>
<proteinExistence type="predicted"/>
<feature type="transmembrane region" description="Helical" evidence="5">
    <location>
        <begin position="225"/>
        <end position="246"/>
    </location>
</feature>
<dbReference type="InterPro" id="IPR004710">
    <property type="entry name" value="Bilac:Na_transpt"/>
</dbReference>
<name>A0ABQ1FMG5_9BACL</name>
<evidence type="ECO:0000313" key="7">
    <source>
        <dbReference type="Proteomes" id="UP000609323"/>
    </source>
</evidence>
<organism evidence="6 7">
    <name type="scientific">Paenibacillus physcomitrellae</name>
    <dbReference type="NCBI Taxonomy" id="1619311"/>
    <lineage>
        <taxon>Bacteria</taxon>
        <taxon>Bacillati</taxon>
        <taxon>Bacillota</taxon>
        <taxon>Bacilli</taxon>
        <taxon>Bacillales</taxon>
        <taxon>Paenibacillaceae</taxon>
        <taxon>Paenibacillus</taxon>
    </lineage>
</organism>
<feature type="transmembrane region" description="Helical" evidence="5">
    <location>
        <begin position="124"/>
        <end position="152"/>
    </location>
</feature>
<dbReference type="Gene3D" id="1.20.1530.20">
    <property type="match status" value="1"/>
</dbReference>
<feature type="transmembrane region" description="Helical" evidence="5">
    <location>
        <begin position="201"/>
        <end position="219"/>
    </location>
</feature>
<feature type="transmembrane region" description="Helical" evidence="5">
    <location>
        <begin position="12"/>
        <end position="31"/>
    </location>
</feature>
<feature type="transmembrane region" description="Helical" evidence="5">
    <location>
        <begin position="286"/>
        <end position="306"/>
    </location>
</feature>
<feature type="transmembrane region" description="Helical" evidence="5">
    <location>
        <begin position="158"/>
        <end position="180"/>
    </location>
</feature>
<feature type="transmembrane region" description="Helical" evidence="5">
    <location>
        <begin position="37"/>
        <end position="55"/>
    </location>
</feature>
<feature type="transmembrane region" description="Helical" evidence="5">
    <location>
        <begin position="96"/>
        <end position="117"/>
    </location>
</feature>
<gene>
    <name evidence="6" type="primary">ybaS</name>
    <name evidence="6" type="ORF">GCM10010917_02530</name>
</gene>
<evidence type="ECO:0000256" key="4">
    <source>
        <dbReference type="ARBA" id="ARBA00023136"/>
    </source>
</evidence>
<dbReference type="InterPro" id="IPR002657">
    <property type="entry name" value="BilAc:Na_symport/Acr3"/>
</dbReference>